<comment type="caution">
    <text evidence="1">The sequence shown here is derived from an EMBL/GenBank/DDBJ whole genome shotgun (WGS) entry which is preliminary data.</text>
</comment>
<dbReference type="RefSeq" id="XP_043033216.1">
    <property type="nucleotide sequence ID" value="XM_043181897.1"/>
</dbReference>
<evidence type="ECO:0000313" key="2">
    <source>
        <dbReference type="Proteomes" id="UP000812287"/>
    </source>
</evidence>
<proteinExistence type="predicted"/>
<keyword evidence="2" id="KW-1185">Reference proteome</keyword>
<dbReference type="Proteomes" id="UP000812287">
    <property type="component" value="Unassembled WGS sequence"/>
</dbReference>
<protein>
    <submittedName>
        <fullName evidence="1">Uncharacterized protein</fullName>
    </submittedName>
</protein>
<reference evidence="1" key="1">
    <citation type="submission" date="2020-11" db="EMBL/GenBank/DDBJ databases">
        <title>Adaptations for nitrogen fixation in a non-lichenized fungal sporocarp promotes dispersal by wood-feeding termites.</title>
        <authorList>
            <consortium name="DOE Joint Genome Institute"/>
            <person name="Koch R.A."/>
            <person name="Yoon G."/>
            <person name="Arayal U."/>
            <person name="Lail K."/>
            <person name="Amirebrahimi M."/>
            <person name="Labutti K."/>
            <person name="Lipzen A."/>
            <person name="Riley R."/>
            <person name="Barry K."/>
            <person name="Henrissat B."/>
            <person name="Grigoriev I.V."/>
            <person name="Herr J.R."/>
            <person name="Aime M.C."/>
        </authorList>
    </citation>
    <scope>NUCLEOTIDE SEQUENCE</scope>
    <source>
        <strain evidence="1">MCA 3950</strain>
    </source>
</reference>
<name>A0A9P8ALJ6_9AGAR</name>
<organism evidence="1 2">
    <name type="scientific">Guyanagaster necrorhizus</name>
    <dbReference type="NCBI Taxonomy" id="856835"/>
    <lineage>
        <taxon>Eukaryota</taxon>
        <taxon>Fungi</taxon>
        <taxon>Dikarya</taxon>
        <taxon>Basidiomycota</taxon>
        <taxon>Agaricomycotina</taxon>
        <taxon>Agaricomycetes</taxon>
        <taxon>Agaricomycetidae</taxon>
        <taxon>Agaricales</taxon>
        <taxon>Marasmiineae</taxon>
        <taxon>Physalacriaceae</taxon>
        <taxon>Guyanagaster</taxon>
    </lineage>
</organism>
<sequence length="206" mass="21857">MPGLSKKVQKFEGWHYDAFAGVVQRRKVQGRDLTKTSSTPFLTLDSIPSAHVGDAHLASLTLPTTPISAAAEEFSQHFSSYDLSFTSTDSSIDDSIDLSSSTASSSPMVLTGVGLGIQGLTRKDGGDPFDGLGLVHISRPRGDSTSSSSDGGVSSTILHEAAITFLQPCIPTGCFEIPDRVVLALQESMKTNPVDIPLPRNRPPRS</sequence>
<dbReference type="GeneID" id="66104193"/>
<dbReference type="OrthoDB" id="3057455at2759"/>
<evidence type="ECO:0000313" key="1">
    <source>
        <dbReference type="EMBL" id="KAG7439716.1"/>
    </source>
</evidence>
<dbReference type="EMBL" id="MU250586">
    <property type="protein sequence ID" value="KAG7439716.1"/>
    <property type="molecule type" value="Genomic_DNA"/>
</dbReference>
<gene>
    <name evidence="1" type="ORF">BT62DRAFT_693346</name>
</gene>
<dbReference type="AlphaFoldDB" id="A0A9P8ALJ6"/>
<accession>A0A9P8ALJ6</accession>